<dbReference type="PROSITE" id="PS50889">
    <property type="entry name" value="S4"/>
    <property type="match status" value="1"/>
</dbReference>
<gene>
    <name evidence="6" type="ORF">EAI93_09260</name>
</gene>
<dbReference type="InterPro" id="IPR003829">
    <property type="entry name" value="Pirin_N_dom"/>
</dbReference>
<dbReference type="Proteomes" id="UP000292665">
    <property type="component" value="Unassembled WGS sequence"/>
</dbReference>
<evidence type="ECO:0000259" key="5">
    <source>
        <dbReference type="Pfam" id="PF05726"/>
    </source>
</evidence>
<dbReference type="RefSeq" id="WP_004848443.1">
    <property type="nucleotide sequence ID" value="NZ_AP028249.1"/>
</dbReference>
<comment type="similarity">
    <text evidence="1 3">Belongs to the pirin family.</text>
</comment>
<dbReference type="PANTHER" id="PTHR13903">
    <property type="entry name" value="PIRIN-RELATED"/>
    <property type="match status" value="1"/>
</dbReference>
<feature type="binding site" evidence="2">
    <location>
        <position position="60"/>
    </location>
    <ligand>
        <name>Fe cation</name>
        <dbReference type="ChEBI" id="CHEBI:24875"/>
    </ligand>
</feature>
<dbReference type="InterPro" id="IPR008778">
    <property type="entry name" value="Pirin_C_dom"/>
</dbReference>
<evidence type="ECO:0000259" key="4">
    <source>
        <dbReference type="Pfam" id="PF02678"/>
    </source>
</evidence>
<proteinExistence type="inferred from homology"/>
<accession>A0A414U2J3</accession>
<sequence>MKRKVKTKVKGFRTTDGAGVKLVRVLGNLTTKEFDPILMLDSFDSINPDDYTAGFPMHPHRGIETISYVSRGKMVHRDSLGNEAGISDGEVQWMNSGSGIMHEEMVPAAERLLGVQLWLNLPAKDKMSKPSYNSIKNEDIKEIEIEGGKIRLLAGKYGEHEGYKGDYLSMDYYDIHLNADAEVTLTMEEDDSVMVFTLLGDVYIDGEHIEEKTAVKLTEGDSLTIKNGNEKAQVLYMNSRALNEPVAWAGPIVMNTQEELQKAFLELRSNTFIKETAEY</sequence>
<feature type="binding site" evidence="2">
    <location>
        <position position="102"/>
    </location>
    <ligand>
        <name>Fe cation</name>
        <dbReference type="ChEBI" id="CHEBI:24875"/>
    </ligand>
</feature>
<dbReference type="PANTHER" id="PTHR13903:SF8">
    <property type="entry name" value="PIRIN"/>
    <property type="match status" value="1"/>
</dbReference>
<keyword evidence="2" id="KW-0479">Metal-binding</keyword>
<name>A0A414U2J3_9FIRM</name>
<comment type="cofactor">
    <cofactor evidence="2">
        <name>Fe cation</name>
        <dbReference type="ChEBI" id="CHEBI:24875"/>
    </cofactor>
    <text evidence="2">Binds 1 Fe cation per subunit.</text>
</comment>
<dbReference type="EMBL" id="RCYR01000017">
    <property type="protein sequence ID" value="RYS79138.1"/>
    <property type="molecule type" value="Genomic_DNA"/>
</dbReference>
<evidence type="ECO:0000256" key="2">
    <source>
        <dbReference type="PIRSR" id="PIRSR006232-1"/>
    </source>
</evidence>
<dbReference type="InterPro" id="IPR012093">
    <property type="entry name" value="Pirin"/>
</dbReference>
<evidence type="ECO:0000256" key="1">
    <source>
        <dbReference type="ARBA" id="ARBA00008416"/>
    </source>
</evidence>
<feature type="binding site" evidence="2">
    <location>
        <position position="104"/>
    </location>
    <ligand>
        <name>Fe cation</name>
        <dbReference type="ChEBI" id="CHEBI:24875"/>
    </ligand>
</feature>
<evidence type="ECO:0000313" key="6">
    <source>
        <dbReference type="EMBL" id="RYS79138.1"/>
    </source>
</evidence>
<evidence type="ECO:0000256" key="3">
    <source>
        <dbReference type="RuleBase" id="RU003457"/>
    </source>
</evidence>
<dbReference type="AlphaFoldDB" id="A0A414U2J3"/>
<dbReference type="InterPro" id="IPR011051">
    <property type="entry name" value="RmlC_Cupin_sf"/>
</dbReference>
<protein>
    <submittedName>
        <fullName evidence="6">Pirin family protein</fullName>
    </submittedName>
</protein>
<dbReference type="PIRSF" id="PIRSF006232">
    <property type="entry name" value="Pirin"/>
    <property type="match status" value="1"/>
</dbReference>
<dbReference type="InterPro" id="IPR014710">
    <property type="entry name" value="RmlC-like_jellyroll"/>
</dbReference>
<feature type="domain" description="Pirin N-terminal" evidence="4">
    <location>
        <begin position="23"/>
        <end position="119"/>
    </location>
</feature>
<dbReference type="SUPFAM" id="SSF51182">
    <property type="entry name" value="RmlC-like cupins"/>
    <property type="match status" value="1"/>
</dbReference>
<comment type="caution">
    <text evidence="6">The sequence shown here is derived from an EMBL/GenBank/DDBJ whole genome shotgun (WGS) entry which is preliminary data.</text>
</comment>
<feature type="domain" description="Pirin C-terminal" evidence="5">
    <location>
        <begin position="172"/>
        <end position="272"/>
    </location>
</feature>
<dbReference type="Gene3D" id="2.60.120.10">
    <property type="entry name" value="Jelly Rolls"/>
    <property type="match status" value="2"/>
</dbReference>
<dbReference type="Pfam" id="PF02678">
    <property type="entry name" value="Pirin"/>
    <property type="match status" value="1"/>
</dbReference>
<keyword evidence="2" id="KW-0408">Iron</keyword>
<dbReference type="CDD" id="cd02909">
    <property type="entry name" value="cupin_pirin_N"/>
    <property type="match status" value="1"/>
</dbReference>
<dbReference type="GO" id="GO:0046872">
    <property type="term" value="F:metal ion binding"/>
    <property type="evidence" value="ECO:0007669"/>
    <property type="project" value="UniProtKB-KW"/>
</dbReference>
<evidence type="ECO:0000313" key="7">
    <source>
        <dbReference type="Proteomes" id="UP000292665"/>
    </source>
</evidence>
<dbReference type="CDD" id="cd02247">
    <property type="entry name" value="cupin_pirin_C"/>
    <property type="match status" value="1"/>
</dbReference>
<dbReference type="GeneID" id="97330318"/>
<feature type="binding site" evidence="2">
    <location>
        <position position="58"/>
    </location>
    <ligand>
        <name>Fe cation</name>
        <dbReference type="ChEBI" id="CHEBI:24875"/>
    </ligand>
</feature>
<organism evidence="6 7">
    <name type="scientific">[Ruminococcus] torques</name>
    <dbReference type="NCBI Taxonomy" id="33039"/>
    <lineage>
        <taxon>Bacteria</taxon>
        <taxon>Bacillati</taxon>
        <taxon>Bacillota</taxon>
        <taxon>Clostridia</taxon>
        <taxon>Lachnospirales</taxon>
        <taxon>Lachnospiraceae</taxon>
        <taxon>Mediterraneibacter</taxon>
    </lineage>
</organism>
<dbReference type="Pfam" id="PF05726">
    <property type="entry name" value="Pirin_C"/>
    <property type="match status" value="1"/>
</dbReference>
<reference evidence="6 7" key="1">
    <citation type="journal article" date="2019" name="Science, e1252229">
        <title>Invertible promoters mediate bacterial phase variation, antibiotic resistance, and host adaptation in the gut.</title>
        <authorList>
            <person name="Jiang X."/>
            <person name="Hall A.B."/>
            <person name="Arthur T.D."/>
            <person name="Plichta D.R."/>
            <person name="Covington C.T."/>
            <person name="Poyet M."/>
            <person name="Crothers J."/>
            <person name="Moses P.L."/>
            <person name="Tolonen A.C."/>
            <person name="Vlamakis H."/>
            <person name="Alm E.J."/>
            <person name="Xavier R.J."/>
        </authorList>
    </citation>
    <scope>NUCLEOTIDE SEQUENCE [LARGE SCALE GENOMIC DNA]</scope>
    <source>
        <strain evidence="7">aa_0143</strain>
    </source>
</reference>